<sequence>MRRRPARAVWPFLLALVTACGADPPAPAEPTATVRLASYDFQENQILVEVYAEAVRRSGVPVSVQHGIGTREVVAPALQQGVVDVVVDYLGTALVFARPSFRDRPETPEEMRAVLRRVLGGRGVTVLEPSRAEDKNGFAVTTAFAAEHGVGRLSDLAPLAPRLTFGGPPECPDRPLCLPGLEEVYGLRFGEVRSLATRAETVEALLSGQIDVGLLETTDARLGVAPVMLLVDDLGLQPRENVVPLVRVEVVERWGNRLTDALDETSARLTTGDLVRLNRAVELEGLTPEEAAEQWWG</sequence>
<dbReference type="CDD" id="cd13606">
    <property type="entry name" value="PBP2_ProX_like"/>
    <property type="match status" value="1"/>
</dbReference>
<evidence type="ECO:0000256" key="1">
    <source>
        <dbReference type="SAM" id="SignalP"/>
    </source>
</evidence>
<feature type="chain" id="PRO_5046636903" evidence="1">
    <location>
        <begin position="29"/>
        <end position="297"/>
    </location>
</feature>
<dbReference type="Gene3D" id="3.40.190.120">
    <property type="entry name" value="Osmoprotection protein (prox), domain 2"/>
    <property type="match status" value="1"/>
</dbReference>
<dbReference type="EMBL" id="JBHUHP010000001">
    <property type="protein sequence ID" value="MFD2090000.1"/>
    <property type="molecule type" value="Genomic_DNA"/>
</dbReference>
<protein>
    <submittedName>
        <fullName evidence="3">Glycine betaine ABC transporter substrate-binding protein</fullName>
    </submittedName>
</protein>
<feature type="domain" description="ABC-type glycine betaine transport system substrate-binding" evidence="2">
    <location>
        <begin position="32"/>
        <end position="296"/>
    </location>
</feature>
<keyword evidence="1" id="KW-0732">Signal</keyword>
<accession>A0ABW4X3Q2</accession>
<dbReference type="Proteomes" id="UP001597402">
    <property type="component" value="Unassembled WGS sequence"/>
</dbReference>
<feature type="signal peptide" evidence="1">
    <location>
        <begin position="1"/>
        <end position="28"/>
    </location>
</feature>
<keyword evidence="4" id="KW-1185">Reference proteome</keyword>
<proteinExistence type="predicted"/>
<name>A0ABW4X3Q2_9ACTN</name>
<dbReference type="Pfam" id="PF04069">
    <property type="entry name" value="OpuAC"/>
    <property type="match status" value="1"/>
</dbReference>
<dbReference type="PROSITE" id="PS51257">
    <property type="entry name" value="PROKAR_LIPOPROTEIN"/>
    <property type="match status" value="1"/>
</dbReference>
<dbReference type="Gene3D" id="3.40.190.10">
    <property type="entry name" value="Periplasmic binding protein-like II"/>
    <property type="match status" value="1"/>
</dbReference>
<reference evidence="4" key="1">
    <citation type="journal article" date="2019" name="Int. J. Syst. Evol. Microbiol.">
        <title>The Global Catalogue of Microorganisms (GCM) 10K type strain sequencing project: providing services to taxonomists for standard genome sequencing and annotation.</title>
        <authorList>
            <consortium name="The Broad Institute Genomics Platform"/>
            <consortium name="The Broad Institute Genome Sequencing Center for Infectious Disease"/>
            <person name="Wu L."/>
            <person name="Ma J."/>
        </authorList>
    </citation>
    <scope>NUCLEOTIDE SEQUENCE [LARGE SCALE GENOMIC DNA]</scope>
    <source>
        <strain evidence="4">JCM 3338</strain>
    </source>
</reference>
<comment type="caution">
    <text evidence="3">The sequence shown here is derived from an EMBL/GenBank/DDBJ whole genome shotgun (WGS) entry which is preliminary data.</text>
</comment>
<evidence type="ECO:0000313" key="3">
    <source>
        <dbReference type="EMBL" id="MFD2090000.1"/>
    </source>
</evidence>
<dbReference type="SUPFAM" id="SSF53850">
    <property type="entry name" value="Periplasmic binding protein-like II"/>
    <property type="match status" value="1"/>
</dbReference>
<dbReference type="InterPro" id="IPR007210">
    <property type="entry name" value="ABC_Gly_betaine_transp_sub-bd"/>
</dbReference>
<evidence type="ECO:0000259" key="2">
    <source>
        <dbReference type="Pfam" id="PF04069"/>
    </source>
</evidence>
<evidence type="ECO:0000313" key="4">
    <source>
        <dbReference type="Proteomes" id="UP001597402"/>
    </source>
</evidence>
<gene>
    <name evidence="3" type="ORF">ACFSHS_00275</name>
</gene>
<dbReference type="RefSeq" id="WP_376870336.1">
    <property type="nucleotide sequence ID" value="NZ_JBHUHP010000001.1"/>
</dbReference>
<organism evidence="3 4">
    <name type="scientific">Blastococcus deserti</name>
    <dbReference type="NCBI Taxonomy" id="2259033"/>
    <lineage>
        <taxon>Bacteria</taxon>
        <taxon>Bacillati</taxon>
        <taxon>Actinomycetota</taxon>
        <taxon>Actinomycetes</taxon>
        <taxon>Geodermatophilales</taxon>
        <taxon>Geodermatophilaceae</taxon>
        <taxon>Blastococcus</taxon>
    </lineage>
</organism>